<accession>A0ABT5ZU69</accession>
<dbReference type="InterPro" id="IPR001509">
    <property type="entry name" value="Epimerase_deHydtase"/>
</dbReference>
<dbReference type="Proteomes" id="UP001216579">
    <property type="component" value="Unassembled WGS sequence"/>
</dbReference>
<dbReference type="EMBL" id="JARJBC010000025">
    <property type="protein sequence ID" value="MDF3293375.1"/>
    <property type="molecule type" value="Genomic_DNA"/>
</dbReference>
<keyword evidence="3" id="KW-1185">Reference proteome</keyword>
<dbReference type="Gene3D" id="3.40.50.720">
    <property type="entry name" value="NAD(P)-binding Rossmann-like Domain"/>
    <property type="match status" value="1"/>
</dbReference>
<evidence type="ECO:0000313" key="3">
    <source>
        <dbReference type="Proteomes" id="UP001216579"/>
    </source>
</evidence>
<dbReference type="Pfam" id="PF01370">
    <property type="entry name" value="Epimerase"/>
    <property type="match status" value="1"/>
</dbReference>
<feature type="domain" description="NAD-dependent epimerase/dehydratase" evidence="1">
    <location>
        <begin position="6"/>
        <end position="233"/>
    </location>
</feature>
<dbReference type="PANTHER" id="PTHR43245:SF52">
    <property type="entry name" value="NAD-DEPENDENT EPIMERASE_DEHYDRATASE"/>
    <property type="match status" value="1"/>
</dbReference>
<dbReference type="InterPro" id="IPR050177">
    <property type="entry name" value="Lipid_A_modif_metabolic_enz"/>
</dbReference>
<evidence type="ECO:0000259" key="1">
    <source>
        <dbReference type="Pfam" id="PF01370"/>
    </source>
</evidence>
<protein>
    <submittedName>
        <fullName evidence="2">NAD(P)-dependent oxidoreductase</fullName>
    </submittedName>
</protein>
<dbReference type="RefSeq" id="WP_276096302.1">
    <property type="nucleotide sequence ID" value="NZ_JARJBC010000025.1"/>
</dbReference>
<dbReference type="PANTHER" id="PTHR43245">
    <property type="entry name" value="BIFUNCTIONAL POLYMYXIN RESISTANCE PROTEIN ARNA"/>
    <property type="match status" value="1"/>
</dbReference>
<dbReference type="SUPFAM" id="SSF51735">
    <property type="entry name" value="NAD(P)-binding Rossmann-fold domains"/>
    <property type="match status" value="1"/>
</dbReference>
<gene>
    <name evidence="2" type="ORF">P3G67_30035</name>
</gene>
<sequence>MTSRRVAVLGGTGSVGRHVCAAFAEQGHTVVAVARNPAPHAALHRFVPLDLVATGGAELAALLTRERVDTVVNAFTGWGSAEAEMRRLNVRPVEHVVDALRRLPNRVRLVHIGTLHEYGPVPEGSSIHEKLPPAPDSLYARVKLAASETVLDAAGPDGIDGVVVRLANTIGPYPAAETFLGSLARRLRHDDLSAGIELTISDARRDYVDVRDAAAAIVRAALLPEAPLLLNIGSGTAVGVRTLVGKLLRAADLSPDTVRETGGVVHSHGGDWTRADISLATSALDWQPRFTVAESMTAMWDSLGA</sequence>
<comment type="caution">
    <text evidence="2">The sequence shown here is derived from an EMBL/GenBank/DDBJ whole genome shotgun (WGS) entry which is preliminary data.</text>
</comment>
<dbReference type="InterPro" id="IPR036291">
    <property type="entry name" value="NAD(P)-bd_dom_sf"/>
</dbReference>
<organism evidence="2 3">
    <name type="scientific">Streptomyces silvisoli</name>
    <dbReference type="NCBI Taxonomy" id="3034235"/>
    <lineage>
        <taxon>Bacteria</taxon>
        <taxon>Bacillati</taxon>
        <taxon>Actinomycetota</taxon>
        <taxon>Actinomycetes</taxon>
        <taxon>Kitasatosporales</taxon>
        <taxon>Streptomycetaceae</taxon>
        <taxon>Streptomyces</taxon>
    </lineage>
</organism>
<name>A0ABT5ZU69_9ACTN</name>
<evidence type="ECO:0000313" key="2">
    <source>
        <dbReference type="EMBL" id="MDF3293375.1"/>
    </source>
</evidence>
<reference evidence="2 3" key="1">
    <citation type="submission" date="2023-03" db="EMBL/GenBank/DDBJ databases">
        <title>Draft genome sequence of Streptomyces sp. RB6PN23 isolated from peat swamp forest in Thailand.</title>
        <authorList>
            <person name="Klaysubun C."/>
            <person name="Duangmal K."/>
        </authorList>
    </citation>
    <scope>NUCLEOTIDE SEQUENCE [LARGE SCALE GENOMIC DNA]</scope>
    <source>
        <strain evidence="2 3">RB6PN23</strain>
    </source>
</reference>
<proteinExistence type="predicted"/>